<name>A0A1G6N151_9BACI</name>
<reference evidence="9" key="1">
    <citation type="submission" date="2016-10" db="EMBL/GenBank/DDBJ databases">
        <authorList>
            <person name="Varghese N."/>
        </authorList>
    </citation>
    <scope>NUCLEOTIDE SEQUENCE [LARGE SCALE GENOMIC DNA]</scope>
    <source>
        <strain evidence="9">KPR-7A</strain>
    </source>
</reference>
<keyword evidence="6 7" id="KW-0472">Membrane</keyword>
<protein>
    <submittedName>
        <fullName evidence="8">Aerobic C4-dicarboxylate transport protein</fullName>
    </submittedName>
</protein>
<sequence length="89" mass="9454">MLVTSKGAAAVTGGGFIVLASTLSAMNVIPLEGLALLLGVDRFMSEARAIVNLIGNGIATVVVAKIENEFDDEKYKRIVEEMKREKMAG</sequence>
<evidence type="ECO:0000256" key="3">
    <source>
        <dbReference type="ARBA" id="ARBA00022448"/>
    </source>
</evidence>
<keyword evidence="4 7" id="KW-0812">Transmembrane</keyword>
<dbReference type="Gene3D" id="1.10.3860.10">
    <property type="entry name" value="Sodium:dicarboxylate symporter"/>
    <property type="match status" value="1"/>
</dbReference>
<dbReference type="Pfam" id="PF00375">
    <property type="entry name" value="SDF"/>
    <property type="match status" value="1"/>
</dbReference>
<evidence type="ECO:0000256" key="4">
    <source>
        <dbReference type="ARBA" id="ARBA00022692"/>
    </source>
</evidence>
<evidence type="ECO:0000313" key="8">
    <source>
        <dbReference type="EMBL" id="SDC61167.1"/>
    </source>
</evidence>
<proteinExistence type="predicted"/>
<dbReference type="GO" id="GO:0070778">
    <property type="term" value="P:L-aspartate transmembrane transport"/>
    <property type="evidence" value="ECO:0007669"/>
    <property type="project" value="TreeGrafter"/>
</dbReference>
<organism evidence="8 9">
    <name type="scientific">Bacillus wiedmannii</name>
    <dbReference type="NCBI Taxonomy" id="1890302"/>
    <lineage>
        <taxon>Bacteria</taxon>
        <taxon>Bacillati</taxon>
        <taxon>Bacillota</taxon>
        <taxon>Bacilli</taxon>
        <taxon>Bacillales</taxon>
        <taxon>Bacillaceae</taxon>
        <taxon>Bacillus</taxon>
        <taxon>Bacillus cereus group</taxon>
    </lineage>
</organism>
<dbReference type="Proteomes" id="UP000183507">
    <property type="component" value="Unassembled WGS sequence"/>
</dbReference>
<comment type="function">
    <text evidence="1">Mediates uptake of L-cystine, the oxidized form of L-cysteine.</text>
</comment>
<dbReference type="PANTHER" id="PTHR42865:SF1">
    <property type="entry name" value="AEROBIC C4-DICARBOXYLATE TRANSPORT PROTEIN"/>
    <property type="match status" value="1"/>
</dbReference>
<dbReference type="AlphaFoldDB" id="A0A1G6N151"/>
<comment type="subcellular location">
    <subcellularLocation>
        <location evidence="2">Membrane</location>
        <topology evidence="2">Multi-pass membrane protein</topology>
    </subcellularLocation>
</comment>
<evidence type="ECO:0000256" key="1">
    <source>
        <dbReference type="ARBA" id="ARBA00003410"/>
    </source>
</evidence>
<keyword evidence="3" id="KW-0813">Transport</keyword>
<dbReference type="GO" id="GO:0015138">
    <property type="term" value="F:fumarate transmembrane transporter activity"/>
    <property type="evidence" value="ECO:0007669"/>
    <property type="project" value="TreeGrafter"/>
</dbReference>
<dbReference type="SUPFAM" id="SSF118215">
    <property type="entry name" value="Proton glutamate symport protein"/>
    <property type="match status" value="1"/>
</dbReference>
<gene>
    <name evidence="8" type="ORF">SAMN04487767_102444</name>
</gene>
<evidence type="ECO:0000256" key="6">
    <source>
        <dbReference type="ARBA" id="ARBA00023136"/>
    </source>
</evidence>
<dbReference type="PANTHER" id="PTHR42865">
    <property type="entry name" value="PROTON/GLUTAMATE-ASPARTATE SYMPORTER"/>
    <property type="match status" value="1"/>
</dbReference>
<keyword evidence="5 7" id="KW-1133">Transmembrane helix</keyword>
<dbReference type="GO" id="GO:0015141">
    <property type="term" value="F:succinate transmembrane transporter activity"/>
    <property type="evidence" value="ECO:0007669"/>
    <property type="project" value="TreeGrafter"/>
</dbReference>
<feature type="transmembrane region" description="Helical" evidence="7">
    <location>
        <begin position="49"/>
        <end position="66"/>
    </location>
</feature>
<dbReference type="InterPro" id="IPR001991">
    <property type="entry name" value="Na-dicarboxylate_symporter"/>
</dbReference>
<evidence type="ECO:0000256" key="7">
    <source>
        <dbReference type="SAM" id="Phobius"/>
    </source>
</evidence>
<evidence type="ECO:0000256" key="2">
    <source>
        <dbReference type="ARBA" id="ARBA00004141"/>
    </source>
</evidence>
<accession>A0A1G6N151</accession>
<dbReference type="GO" id="GO:0005886">
    <property type="term" value="C:plasma membrane"/>
    <property type="evidence" value="ECO:0007669"/>
    <property type="project" value="TreeGrafter"/>
</dbReference>
<evidence type="ECO:0000313" key="9">
    <source>
        <dbReference type="Proteomes" id="UP000183507"/>
    </source>
</evidence>
<dbReference type="GO" id="GO:0015366">
    <property type="term" value="F:malate:proton symporter activity"/>
    <property type="evidence" value="ECO:0007669"/>
    <property type="project" value="TreeGrafter"/>
</dbReference>
<evidence type="ECO:0000256" key="5">
    <source>
        <dbReference type="ARBA" id="ARBA00022989"/>
    </source>
</evidence>
<dbReference type="InterPro" id="IPR036458">
    <property type="entry name" value="Na:dicarbo_symporter_sf"/>
</dbReference>
<dbReference type="EMBL" id="FMZR01000002">
    <property type="protein sequence ID" value="SDC61167.1"/>
    <property type="molecule type" value="Genomic_DNA"/>
</dbReference>